<feature type="non-terminal residue" evidence="2">
    <location>
        <position position="259"/>
    </location>
</feature>
<keyword evidence="6" id="KW-1185">Reference proteome</keyword>
<evidence type="ECO:0000313" key="2">
    <source>
        <dbReference type="EMBL" id="CAF1036037.1"/>
    </source>
</evidence>
<dbReference type="InterPro" id="IPR049012">
    <property type="entry name" value="Mutator_transp_dom"/>
</dbReference>
<dbReference type="AlphaFoldDB" id="A0A814J8Q5"/>
<name>A0A814J8Q5_9BILA</name>
<dbReference type="Proteomes" id="UP000663829">
    <property type="component" value="Unassembled WGS sequence"/>
</dbReference>
<dbReference type="Proteomes" id="UP000677228">
    <property type="component" value="Unassembled WGS sequence"/>
</dbReference>
<dbReference type="EMBL" id="CAJOBC010003922">
    <property type="protein sequence ID" value="CAF3806612.1"/>
    <property type="molecule type" value="Genomic_DNA"/>
</dbReference>
<dbReference type="Proteomes" id="UP000681722">
    <property type="component" value="Unassembled WGS sequence"/>
</dbReference>
<feature type="domain" description="Mutator-like transposase" evidence="1">
    <location>
        <begin position="8"/>
        <end position="255"/>
    </location>
</feature>
<protein>
    <recommendedName>
        <fullName evidence="1">Mutator-like transposase domain-containing protein</fullName>
    </recommendedName>
</protein>
<evidence type="ECO:0000313" key="5">
    <source>
        <dbReference type="EMBL" id="CAF3994739.1"/>
    </source>
</evidence>
<reference evidence="2" key="1">
    <citation type="submission" date="2021-02" db="EMBL/GenBank/DDBJ databases">
        <authorList>
            <person name="Nowell W R."/>
        </authorList>
    </citation>
    <scope>NUCLEOTIDE SEQUENCE</scope>
</reference>
<dbReference type="Pfam" id="PF20700">
    <property type="entry name" value="Mutator"/>
    <property type="match status" value="1"/>
</dbReference>
<evidence type="ECO:0000313" key="3">
    <source>
        <dbReference type="EMBL" id="CAF1183565.1"/>
    </source>
</evidence>
<dbReference type="Proteomes" id="UP000682733">
    <property type="component" value="Unassembled WGS sequence"/>
</dbReference>
<sequence length="259" mass="28053">MDELNMLACITANVGGIKRTGMTQILGCLNILHPVQIESWNKYQSIYAKSVECVTEKSLEAAGKEAADQAGVPCDHEGVTNVTGTVDGSWLTRRGHSSLHGVATCCSTADPPKVLGYEVLSRHCSTCSGLLGVREMDEEAYQRLLAEHFNSGCDANHTGSSAGTEAAVFRRSENKHLLRYTTFVGDGDAANERALLDAEPYGKDTLKKSYEGKKVADGLQISGRAGRLTDEKIHQLTTYYGSAIRSHVHDLKSMQAACW</sequence>
<dbReference type="EMBL" id="CAJOBA010034919">
    <property type="protein sequence ID" value="CAF3994739.1"/>
    <property type="molecule type" value="Genomic_DNA"/>
</dbReference>
<comment type="caution">
    <text evidence="2">The sequence shown here is derived from an EMBL/GenBank/DDBJ whole genome shotgun (WGS) entry which is preliminary data.</text>
</comment>
<dbReference type="OrthoDB" id="10060224at2759"/>
<evidence type="ECO:0000259" key="1">
    <source>
        <dbReference type="Pfam" id="PF20700"/>
    </source>
</evidence>
<dbReference type="EMBL" id="CAJNOQ010003922">
    <property type="protein sequence ID" value="CAF1036037.1"/>
    <property type="molecule type" value="Genomic_DNA"/>
</dbReference>
<dbReference type="EMBL" id="CAJNOK010013392">
    <property type="protein sequence ID" value="CAF1183565.1"/>
    <property type="molecule type" value="Genomic_DNA"/>
</dbReference>
<evidence type="ECO:0000313" key="6">
    <source>
        <dbReference type="Proteomes" id="UP000663829"/>
    </source>
</evidence>
<gene>
    <name evidence="2" type="ORF">GPM918_LOCUS15531</name>
    <name evidence="3" type="ORF">OVA965_LOCUS23183</name>
    <name evidence="4" type="ORF">SRO942_LOCUS15531</name>
    <name evidence="5" type="ORF">TMI583_LOCUS23898</name>
</gene>
<accession>A0A814J8Q5</accession>
<evidence type="ECO:0000313" key="4">
    <source>
        <dbReference type="EMBL" id="CAF3806612.1"/>
    </source>
</evidence>
<proteinExistence type="predicted"/>
<organism evidence="2 6">
    <name type="scientific">Didymodactylos carnosus</name>
    <dbReference type="NCBI Taxonomy" id="1234261"/>
    <lineage>
        <taxon>Eukaryota</taxon>
        <taxon>Metazoa</taxon>
        <taxon>Spiralia</taxon>
        <taxon>Gnathifera</taxon>
        <taxon>Rotifera</taxon>
        <taxon>Eurotatoria</taxon>
        <taxon>Bdelloidea</taxon>
        <taxon>Philodinida</taxon>
        <taxon>Philodinidae</taxon>
        <taxon>Didymodactylos</taxon>
    </lineage>
</organism>